<protein>
    <submittedName>
        <fullName evidence="1">Uncharacterized protein</fullName>
    </submittedName>
</protein>
<sequence>MSHQPTMTRLLVLRPRNQYLSNNSQMPLPEFPGLASQNQGLPDSVGFAMIL</sequence>
<evidence type="ECO:0000313" key="1">
    <source>
        <dbReference type="EMBL" id="GAL24766.1"/>
    </source>
</evidence>
<reference evidence="2" key="1">
    <citation type="submission" date="2014-09" db="EMBL/GenBank/DDBJ databases">
        <title>Vibrio variabilis JCM 19239. (C206) whole genome shotgun sequence.</title>
        <authorList>
            <person name="Sawabe T."/>
            <person name="Meirelles P."/>
            <person name="Nakanishi M."/>
            <person name="Sayaka M."/>
            <person name="Hattori M."/>
            <person name="Ohkuma M."/>
        </authorList>
    </citation>
    <scope>NUCLEOTIDE SEQUENCE [LARGE SCALE GENOMIC DNA]</scope>
    <source>
        <strain evidence="2">JCM 19239</strain>
    </source>
</reference>
<organism evidence="1 2">
    <name type="scientific">Vibrio variabilis</name>
    <dbReference type="NCBI Taxonomy" id="990271"/>
    <lineage>
        <taxon>Bacteria</taxon>
        <taxon>Pseudomonadati</taxon>
        <taxon>Pseudomonadota</taxon>
        <taxon>Gammaproteobacteria</taxon>
        <taxon>Vibrionales</taxon>
        <taxon>Vibrionaceae</taxon>
        <taxon>Vibrio</taxon>
    </lineage>
</organism>
<dbReference type="Proteomes" id="UP000029223">
    <property type="component" value="Unassembled WGS sequence"/>
</dbReference>
<proteinExistence type="predicted"/>
<name>A0ABQ0J7M4_9VIBR</name>
<comment type="caution">
    <text evidence="1">The sequence shown here is derived from an EMBL/GenBank/DDBJ whole genome shotgun (WGS) entry which is preliminary data.</text>
</comment>
<accession>A0ABQ0J7M4</accession>
<dbReference type="EMBL" id="BBMS01000005">
    <property type="protein sequence ID" value="GAL24766.1"/>
    <property type="molecule type" value="Genomic_DNA"/>
</dbReference>
<evidence type="ECO:0000313" key="2">
    <source>
        <dbReference type="Proteomes" id="UP000029223"/>
    </source>
</evidence>
<gene>
    <name evidence="1" type="ORF">JCM19239_7366</name>
</gene>
<keyword evidence="2" id="KW-1185">Reference proteome</keyword>